<keyword evidence="2" id="KW-1185">Reference proteome</keyword>
<accession>A0A8C6ED12</accession>
<reference evidence="1" key="1">
    <citation type="submission" date="2025-08" db="UniProtKB">
        <authorList>
            <consortium name="Ensembl"/>
        </authorList>
    </citation>
    <scope>IDENTIFICATION</scope>
</reference>
<dbReference type="AlphaFoldDB" id="A0A8C6ED12"/>
<name>A0A8C6ED12_MOSMO</name>
<organism evidence="1 2">
    <name type="scientific">Moschus moschiferus</name>
    <name type="common">Siberian musk deer</name>
    <name type="synonym">Moschus sibiricus</name>
    <dbReference type="NCBI Taxonomy" id="68415"/>
    <lineage>
        <taxon>Eukaryota</taxon>
        <taxon>Metazoa</taxon>
        <taxon>Chordata</taxon>
        <taxon>Craniata</taxon>
        <taxon>Vertebrata</taxon>
        <taxon>Euteleostomi</taxon>
        <taxon>Mammalia</taxon>
        <taxon>Eutheria</taxon>
        <taxon>Laurasiatheria</taxon>
        <taxon>Artiodactyla</taxon>
        <taxon>Ruminantia</taxon>
        <taxon>Pecora</taxon>
        <taxon>Moschidae</taxon>
        <taxon>Moschus</taxon>
    </lineage>
</organism>
<evidence type="ECO:0000313" key="1">
    <source>
        <dbReference type="Ensembl" id="ENSMMSP00000028053.1"/>
    </source>
</evidence>
<sequence length="78" mass="8431">MFFSGKYGSSPTASASLILKHTVFVTKLILLPHLESHVSHCSDCPWAPLGPRGPRHPALSCLVPATPHHPSPELVLRT</sequence>
<dbReference type="GeneTree" id="ENSGT00910000148650"/>
<protein>
    <submittedName>
        <fullName evidence="1">Uncharacterized protein</fullName>
    </submittedName>
</protein>
<proteinExistence type="predicted"/>
<evidence type="ECO:0000313" key="2">
    <source>
        <dbReference type="Proteomes" id="UP000694544"/>
    </source>
</evidence>
<dbReference type="Ensembl" id="ENSMMST00000030909.1">
    <property type="protein sequence ID" value="ENSMMSP00000028053.1"/>
    <property type="gene ID" value="ENSMMSG00000021030.1"/>
</dbReference>
<dbReference type="Proteomes" id="UP000694544">
    <property type="component" value="Unplaced"/>
</dbReference>
<reference evidence="1" key="2">
    <citation type="submission" date="2025-09" db="UniProtKB">
        <authorList>
            <consortium name="Ensembl"/>
        </authorList>
    </citation>
    <scope>IDENTIFICATION</scope>
</reference>